<dbReference type="SUPFAM" id="SSF49265">
    <property type="entry name" value="Fibronectin type III"/>
    <property type="match status" value="1"/>
</dbReference>
<evidence type="ECO:0000256" key="1">
    <source>
        <dbReference type="SAM" id="SignalP"/>
    </source>
</evidence>
<sequence length="652" mass="70843">MSYRLVVLLCFGVLLPCLAGAQEAAERPLPLDGHIAADGSSVTLDWFEAKPPRVGSVQIKRRRLGDTGGASWGTIASDLGVVMQFTDTTTQAGIPYEYQVLRRGRDVVDVGYWATGVDLPVKNTRRTAYVVVDQTLSEALAVHLHRFVQDLAGDGWQIVETTVPRGDNTQPLENLTHAATLRGWLQQQYRQDPAGEHAVILVGHVPIVTSGHAHPDGHASVPHATDLIYAELDGSWPVGQDGVLLPNALPSDAIEMQVGRIDFSNLAQGAEEIALLRAYFDKNHHWRTGLLGDLREAYAQSSHLKTEADGLRNIVGRGAITPGGHHDVGERQPWLWGVDFGDANGRHYATDYANRAVFAINFGSHKQKFDQPYNAMTALLAQRFYPLAVGWGGRPAWWLHLMALGGTIGDVHMRTVNNGVATQPYRTSMDYWPTGRYIWQNPVWVNLLGDPTLHAFMLAPPTALRAQTTTDGMALTWTRSIDPDVQGYRLYRRAGTGPMVALNHGALVPDTHFTDPDPAPGATYMVRAYGLKSVYAGSFYTLSQGIFAGPDNGPPGTADPVTVTTSPGRPVALPDGFDTPRDGVIRAVIAPPDVGDLRLEGATWRYVPAQGFTGEVDMSYARSDAWQTQVGRLSIIVTDASPTAPAVVDGQH</sequence>
<dbReference type="AlphaFoldDB" id="A0A1M5EW29"/>
<organism evidence="3 4">
    <name type="scientific">Loktanella atrilutea</name>
    <dbReference type="NCBI Taxonomy" id="366533"/>
    <lineage>
        <taxon>Bacteria</taxon>
        <taxon>Pseudomonadati</taxon>
        <taxon>Pseudomonadota</taxon>
        <taxon>Alphaproteobacteria</taxon>
        <taxon>Rhodobacterales</taxon>
        <taxon>Roseobacteraceae</taxon>
        <taxon>Loktanella</taxon>
    </lineage>
</organism>
<gene>
    <name evidence="3" type="ORF">SAMN05444339_11521</name>
</gene>
<dbReference type="InterPro" id="IPR013783">
    <property type="entry name" value="Ig-like_fold"/>
</dbReference>
<keyword evidence="4" id="KW-1185">Reference proteome</keyword>
<dbReference type="OrthoDB" id="179594at2"/>
<evidence type="ECO:0000313" key="4">
    <source>
        <dbReference type="Proteomes" id="UP000183987"/>
    </source>
</evidence>
<name>A0A1M5EW29_LOKAT</name>
<feature type="chain" id="PRO_5012296394" description="Fibronectin type-III domain-containing protein" evidence="1">
    <location>
        <begin position="22"/>
        <end position="652"/>
    </location>
</feature>
<dbReference type="RefSeq" id="WP_072858729.1">
    <property type="nucleotide sequence ID" value="NZ_FQUE01000015.1"/>
</dbReference>
<dbReference type="InterPro" id="IPR003961">
    <property type="entry name" value="FN3_dom"/>
</dbReference>
<reference evidence="4" key="1">
    <citation type="submission" date="2016-11" db="EMBL/GenBank/DDBJ databases">
        <authorList>
            <person name="Varghese N."/>
            <person name="Submissions S."/>
        </authorList>
    </citation>
    <scope>NUCLEOTIDE SEQUENCE [LARGE SCALE GENOMIC DNA]</scope>
    <source>
        <strain evidence="4">DSM 29326</strain>
    </source>
</reference>
<protein>
    <recommendedName>
        <fullName evidence="2">Fibronectin type-III domain-containing protein</fullName>
    </recommendedName>
</protein>
<dbReference type="EMBL" id="FQUE01000015">
    <property type="protein sequence ID" value="SHF83301.1"/>
    <property type="molecule type" value="Genomic_DNA"/>
</dbReference>
<dbReference type="Gene3D" id="2.60.40.10">
    <property type="entry name" value="Immunoglobulins"/>
    <property type="match status" value="1"/>
</dbReference>
<dbReference type="PROSITE" id="PS50853">
    <property type="entry name" value="FN3"/>
    <property type="match status" value="1"/>
</dbReference>
<evidence type="ECO:0000313" key="3">
    <source>
        <dbReference type="EMBL" id="SHF83301.1"/>
    </source>
</evidence>
<dbReference type="Proteomes" id="UP000183987">
    <property type="component" value="Unassembled WGS sequence"/>
</dbReference>
<proteinExistence type="predicted"/>
<accession>A0A1M5EW29</accession>
<feature type="signal peptide" evidence="1">
    <location>
        <begin position="1"/>
        <end position="21"/>
    </location>
</feature>
<dbReference type="InterPro" id="IPR036116">
    <property type="entry name" value="FN3_sf"/>
</dbReference>
<evidence type="ECO:0000259" key="2">
    <source>
        <dbReference type="PROSITE" id="PS50853"/>
    </source>
</evidence>
<feature type="domain" description="Fibronectin type-III" evidence="2">
    <location>
        <begin position="460"/>
        <end position="551"/>
    </location>
</feature>
<keyword evidence="1" id="KW-0732">Signal</keyword>